<dbReference type="EMBL" id="DWXN01000010">
    <property type="protein sequence ID" value="HJB74999.1"/>
    <property type="molecule type" value="Genomic_DNA"/>
</dbReference>
<dbReference type="InterPro" id="IPR029044">
    <property type="entry name" value="Nucleotide-diphossugar_trans"/>
</dbReference>
<dbReference type="SUPFAM" id="SSF53448">
    <property type="entry name" value="Nucleotide-diphospho-sugar transferases"/>
    <property type="match status" value="1"/>
</dbReference>
<gene>
    <name evidence="1" type="ORF">IAA37_04905</name>
</gene>
<dbReference type="PANTHER" id="PTHR21485:SF6">
    <property type="entry name" value="N-ACYLNEURAMINATE CYTIDYLYLTRANSFERASE-RELATED"/>
    <property type="match status" value="1"/>
</dbReference>
<protein>
    <submittedName>
        <fullName evidence="1">CMP-N-acetylneuraminic acid synthetase</fullName>
    </submittedName>
</protein>
<reference evidence="1" key="2">
    <citation type="submission" date="2021-04" db="EMBL/GenBank/DDBJ databases">
        <authorList>
            <person name="Gilroy R."/>
        </authorList>
    </citation>
    <scope>NUCLEOTIDE SEQUENCE</scope>
    <source>
        <strain evidence="1">CHK188-16595</strain>
    </source>
</reference>
<sequence length="236" mass="26671">MKVNVLLTGRGNNTLKDKNVLDVLGKPVMYYPANACAKAKSTQNLYCSSDDDKILSVAESLDYIKIKRPPELALPTSQHIDCILHGLKFMENRNDLPDILVVALANNVTVKSDWVDDCVNMMANDMSVTSVIPVYQDNDHHPLRAKKIDSNGMVQMFENVNGPVSTNRQDLEPCYFVSHNIWVLNTKYVLSGKRGQAPWSFMGDKILPYIIDESLDIHQKVDLTVAKEWIEKNYID</sequence>
<dbReference type="PANTHER" id="PTHR21485">
    <property type="entry name" value="HAD SUPERFAMILY MEMBERS CMAS AND KDSC"/>
    <property type="match status" value="1"/>
</dbReference>
<dbReference type="GO" id="GO:0008781">
    <property type="term" value="F:N-acylneuraminate cytidylyltransferase activity"/>
    <property type="evidence" value="ECO:0007669"/>
    <property type="project" value="TreeGrafter"/>
</dbReference>
<comment type="caution">
    <text evidence="1">The sequence shown here is derived from an EMBL/GenBank/DDBJ whole genome shotgun (WGS) entry which is preliminary data.</text>
</comment>
<reference evidence="1" key="1">
    <citation type="journal article" date="2021" name="PeerJ">
        <title>Extensive microbial diversity within the chicken gut microbiome revealed by metagenomics and culture.</title>
        <authorList>
            <person name="Gilroy R."/>
            <person name="Ravi A."/>
            <person name="Getino M."/>
            <person name="Pursley I."/>
            <person name="Horton D.L."/>
            <person name="Alikhan N.F."/>
            <person name="Baker D."/>
            <person name="Gharbi K."/>
            <person name="Hall N."/>
            <person name="Watson M."/>
            <person name="Adriaenssens E.M."/>
            <person name="Foster-Nyarko E."/>
            <person name="Jarju S."/>
            <person name="Secka A."/>
            <person name="Antonio M."/>
            <person name="Oren A."/>
            <person name="Chaudhuri R.R."/>
            <person name="La Ragione R."/>
            <person name="Hildebrand F."/>
            <person name="Pallen M.J."/>
        </authorList>
    </citation>
    <scope>NUCLEOTIDE SEQUENCE</scope>
    <source>
        <strain evidence="1">CHK188-16595</strain>
    </source>
</reference>
<evidence type="ECO:0000313" key="1">
    <source>
        <dbReference type="EMBL" id="HJB74999.1"/>
    </source>
</evidence>
<organism evidence="1 2">
    <name type="scientific">Candidatus Eubacterium faecale</name>
    <dbReference type="NCBI Taxonomy" id="2838568"/>
    <lineage>
        <taxon>Bacteria</taxon>
        <taxon>Bacillati</taxon>
        <taxon>Bacillota</taxon>
        <taxon>Clostridia</taxon>
        <taxon>Eubacteriales</taxon>
        <taxon>Eubacteriaceae</taxon>
        <taxon>Eubacterium</taxon>
    </lineage>
</organism>
<accession>A0A9D2S9H2</accession>
<proteinExistence type="predicted"/>
<dbReference type="AlphaFoldDB" id="A0A9D2S9H2"/>
<dbReference type="InterPro" id="IPR050793">
    <property type="entry name" value="CMP-NeuNAc_synthase"/>
</dbReference>
<name>A0A9D2S9H2_9FIRM</name>
<dbReference type="Proteomes" id="UP000823877">
    <property type="component" value="Unassembled WGS sequence"/>
</dbReference>
<dbReference type="Gene3D" id="3.90.550.10">
    <property type="entry name" value="Spore Coat Polysaccharide Biosynthesis Protein SpsA, Chain A"/>
    <property type="match status" value="1"/>
</dbReference>
<evidence type="ECO:0000313" key="2">
    <source>
        <dbReference type="Proteomes" id="UP000823877"/>
    </source>
</evidence>